<protein>
    <recommendedName>
        <fullName evidence="7">Thioredoxin</fullName>
    </recommendedName>
</protein>
<dbReference type="Pfam" id="PF21352">
    <property type="entry name" value="Zn_ribbon_Thio2"/>
    <property type="match status" value="1"/>
</dbReference>
<sequence>MTENLHVACPHCHAINRLPAERLTAGGACGRCKRPLFSGIPVTLDASSLDAHLRRSDLPLVIDFWAPWCAPCRMMAPNFEQVAKRMEPALRFAKVDTEANPDLAGRFGIRSIPTLAVFRGGREVARQSGAMDASSLQRWLESVL</sequence>
<dbReference type="Pfam" id="PF00085">
    <property type="entry name" value="Thioredoxin"/>
    <property type="match status" value="1"/>
</dbReference>
<dbReference type="Gene3D" id="2.30.30.380">
    <property type="entry name" value="Zn-finger domain of Sec23/24"/>
    <property type="match status" value="1"/>
</dbReference>
<dbReference type="InterPro" id="IPR013766">
    <property type="entry name" value="Thioredoxin_domain"/>
</dbReference>
<evidence type="ECO:0000256" key="6">
    <source>
        <dbReference type="ARBA" id="ARBA00023284"/>
    </source>
</evidence>
<organism evidence="9 10">
    <name type="scientific">Azoarcus taiwanensis</name>
    <dbReference type="NCBI Taxonomy" id="666964"/>
    <lineage>
        <taxon>Bacteria</taxon>
        <taxon>Pseudomonadati</taxon>
        <taxon>Pseudomonadota</taxon>
        <taxon>Betaproteobacteria</taxon>
        <taxon>Rhodocyclales</taxon>
        <taxon>Zoogloeaceae</taxon>
        <taxon>Azoarcus</taxon>
    </lineage>
</organism>
<evidence type="ECO:0000256" key="2">
    <source>
        <dbReference type="ARBA" id="ARBA00022448"/>
    </source>
</evidence>
<dbReference type="PANTHER" id="PTHR45663">
    <property type="entry name" value="GEO12009P1"/>
    <property type="match status" value="1"/>
</dbReference>
<evidence type="ECO:0000256" key="4">
    <source>
        <dbReference type="ARBA" id="ARBA00022982"/>
    </source>
</evidence>
<evidence type="ECO:0000256" key="1">
    <source>
        <dbReference type="ARBA" id="ARBA00008987"/>
    </source>
</evidence>
<dbReference type="PRINTS" id="PR00421">
    <property type="entry name" value="THIOREDOXIN"/>
</dbReference>
<evidence type="ECO:0000256" key="5">
    <source>
        <dbReference type="ARBA" id="ARBA00023157"/>
    </source>
</evidence>
<dbReference type="AlphaFoldDB" id="A0A972FDS9"/>
<evidence type="ECO:0000259" key="8">
    <source>
        <dbReference type="PROSITE" id="PS51352"/>
    </source>
</evidence>
<evidence type="ECO:0000313" key="9">
    <source>
        <dbReference type="EMBL" id="NMG03618.1"/>
    </source>
</evidence>
<keyword evidence="10" id="KW-1185">Reference proteome</keyword>
<proteinExistence type="inferred from homology"/>
<comment type="similarity">
    <text evidence="1">Belongs to the thioredoxin family.</text>
</comment>
<name>A0A972FDS9_9RHOO</name>
<dbReference type="Gene3D" id="3.40.30.10">
    <property type="entry name" value="Glutaredoxin"/>
    <property type="match status" value="1"/>
</dbReference>
<evidence type="ECO:0000256" key="7">
    <source>
        <dbReference type="NCBIfam" id="TIGR01068"/>
    </source>
</evidence>
<dbReference type="InterPro" id="IPR005746">
    <property type="entry name" value="Thioredoxin"/>
</dbReference>
<evidence type="ECO:0000256" key="3">
    <source>
        <dbReference type="ARBA" id="ARBA00022723"/>
    </source>
</evidence>
<keyword evidence="6" id="KW-0676">Redox-active center</keyword>
<keyword evidence="2" id="KW-0813">Transport</keyword>
<dbReference type="EMBL" id="WTVM01000064">
    <property type="protein sequence ID" value="NMG03618.1"/>
    <property type="molecule type" value="Genomic_DNA"/>
</dbReference>
<comment type="caution">
    <text evidence="9">The sequence shown here is derived from an EMBL/GenBank/DDBJ whole genome shotgun (WGS) entry which is preliminary data.</text>
</comment>
<reference evidence="9" key="1">
    <citation type="submission" date="2019-12" db="EMBL/GenBank/DDBJ databases">
        <title>Comparative genomics gives insights into the taxonomy of the Azoarcus-Aromatoleum group and reveals separate origins of nif in the plant-associated Azoarcus and non-plant-associated Aromatoleum sub-groups.</title>
        <authorList>
            <person name="Lafos M."/>
            <person name="Maluk M."/>
            <person name="Batista M."/>
            <person name="Junghare M."/>
            <person name="Carmona M."/>
            <person name="Faoro H."/>
            <person name="Cruz L.M."/>
            <person name="Battistoni F."/>
            <person name="De Souza E."/>
            <person name="Pedrosa F."/>
            <person name="Chen W.-M."/>
            <person name="Poole P.S."/>
            <person name="Dixon R.A."/>
            <person name="James E.K."/>
        </authorList>
    </citation>
    <scope>NUCLEOTIDE SEQUENCE</scope>
    <source>
        <strain evidence="9">NSC3</strain>
    </source>
</reference>
<dbReference type="GO" id="GO:0046872">
    <property type="term" value="F:metal ion binding"/>
    <property type="evidence" value="ECO:0007669"/>
    <property type="project" value="UniProtKB-KW"/>
</dbReference>
<accession>A0A972FDS9</accession>
<gene>
    <name evidence="9" type="primary">trxC</name>
    <name evidence="9" type="ORF">GPA21_11625</name>
</gene>
<evidence type="ECO:0000313" key="10">
    <source>
        <dbReference type="Proteomes" id="UP000599523"/>
    </source>
</evidence>
<dbReference type="Proteomes" id="UP000599523">
    <property type="component" value="Unassembled WGS sequence"/>
</dbReference>
<dbReference type="NCBIfam" id="TIGR01068">
    <property type="entry name" value="thioredoxin"/>
    <property type="match status" value="1"/>
</dbReference>
<dbReference type="CDD" id="cd02947">
    <property type="entry name" value="TRX_family"/>
    <property type="match status" value="1"/>
</dbReference>
<dbReference type="InterPro" id="IPR017937">
    <property type="entry name" value="Thioredoxin_CS"/>
</dbReference>
<dbReference type="GO" id="GO:0005737">
    <property type="term" value="C:cytoplasm"/>
    <property type="evidence" value="ECO:0007669"/>
    <property type="project" value="TreeGrafter"/>
</dbReference>
<keyword evidence="4" id="KW-0249">Electron transport</keyword>
<keyword evidence="3" id="KW-0479">Metal-binding</keyword>
<dbReference type="PROSITE" id="PS51352">
    <property type="entry name" value="THIOREDOXIN_2"/>
    <property type="match status" value="1"/>
</dbReference>
<dbReference type="InterPro" id="IPR049299">
    <property type="entry name" value="Thio2_N"/>
</dbReference>
<dbReference type="SUPFAM" id="SSF52833">
    <property type="entry name" value="Thioredoxin-like"/>
    <property type="match status" value="1"/>
</dbReference>
<dbReference type="RefSeq" id="WP_168988332.1">
    <property type="nucleotide sequence ID" value="NZ_CAWPHM010000291.1"/>
</dbReference>
<keyword evidence="5" id="KW-1015">Disulfide bond</keyword>
<dbReference type="NCBIfam" id="NF008229">
    <property type="entry name" value="PRK10996.1"/>
    <property type="match status" value="1"/>
</dbReference>
<dbReference type="PANTHER" id="PTHR45663:SF11">
    <property type="entry name" value="GEO12009P1"/>
    <property type="match status" value="1"/>
</dbReference>
<dbReference type="InterPro" id="IPR036249">
    <property type="entry name" value="Thioredoxin-like_sf"/>
</dbReference>
<dbReference type="FunFam" id="3.40.30.10:FF:000001">
    <property type="entry name" value="Thioredoxin"/>
    <property type="match status" value="1"/>
</dbReference>
<dbReference type="PROSITE" id="PS00194">
    <property type="entry name" value="THIOREDOXIN_1"/>
    <property type="match status" value="1"/>
</dbReference>
<dbReference type="GO" id="GO:0015035">
    <property type="term" value="F:protein-disulfide reductase activity"/>
    <property type="evidence" value="ECO:0007669"/>
    <property type="project" value="UniProtKB-UniRule"/>
</dbReference>
<feature type="domain" description="Thioredoxin" evidence="8">
    <location>
        <begin position="14"/>
        <end position="144"/>
    </location>
</feature>